<evidence type="ECO:0000313" key="2">
    <source>
        <dbReference type="EMBL" id="MDP9847250.1"/>
    </source>
</evidence>
<sequence>MDVRELDRRAVLASVDLVATVAIEDLGRSTPCDGWTLADLLAHMTVQHHGFAAAAEGAGADLSVWRVEPLGDDAVSAYAVAAERVTAAFAADGVPDREFALPEFGKGATFPASQAIGFHLIDYLVHGWDVARSLGVGFTVEPELVEAVWPIALAIPDDERRRRPGSAFQPGLVVPEDATRFDRILAMLGRSPAWGTPATGG</sequence>
<comment type="caution">
    <text evidence="2">The sequence shown here is derived from an EMBL/GenBank/DDBJ whole genome shotgun (WGS) entry which is preliminary data.</text>
</comment>
<dbReference type="InterPro" id="IPR017517">
    <property type="entry name" value="Maleyloyr_isom"/>
</dbReference>
<dbReference type="InterPro" id="IPR034660">
    <property type="entry name" value="DinB/YfiT-like"/>
</dbReference>
<feature type="domain" description="Mycothiol-dependent maleylpyruvate isomerase metal-binding" evidence="1">
    <location>
        <begin position="13"/>
        <end position="131"/>
    </location>
</feature>
<accession>A0ABT9QLJ8</accession>
<dbReference type="NCBIfam" id="TIGR03083">
    <property type="entry name" value="maleylpyruvate isomerase family mycothiol-dependent enzyme"/>
    <property type="match status" value="1"/>
</dbReference>
<dbReference type="Gene3D" id="1.20.120.450">
    <property type="entry name" value="dinb family like domain"/>
    <property type="match status" value="1"/>
</dbReference>
<organism evidence="2 3">
    <name type="scientific">Streptosporangium lutulentum</name>
    <dbReference type="NCBI Taxonomy" id="1461250"/>
    <lineage>
        <taxon>Bacteria</taxon>
        <taxon>Bacillati</taxon>
        <taxon>Actinomycetota</taxon>
        <taxon>Actinomycetes</taxon>
        <taxon>Streptosporangiales</taxon>
        <taxon>Streptosporangiaceae</taxon>
        <taxon>Streptosporangium</taxon>
    </lineage>
</organism>
<evidence type="ECO:0000313" key="3">
    <source>
        <dbReference type="Proteomes" id="UP001225356"/>
    </source>
</evidence>
<dbReference type="Proteomes" id="UP001225356">
    <property type="component" value="Unassembled WGS sequence"/>
</dbReference>
<dbReference type="InterPro" id="IPR024344">
    <property type="entry name" value="MDMPI_metal-binding"/>
</dbReference>
<evidence type="ECO:0000259" key="1">
    <source>
        <dbReference type="Pfam" id="PF11716"/>
    </source>
</evidence>
<dbReference type="Pfam" id="PF11716">
    <property type="entry name" value="MDMPI_N"/>
    <property type="match status" value="1"/>
</dbReference>
<dbReference type="EMBL" id="JAUSQU010000001">
    <property type="protein sequence ID" value="MDP9847250.1"/>
    <property type="molecule type" value="Genomic_DNA"/>
</dbReference>
<dbReference type="SUPFAM" id="SSF109854">
    <property type="entry name" value="DinB/YfiT-like putative metalloenzymes"/>
    <property type="match status" value="1"/>
</dbReference>
<dbReference type="NCBIfam" id="TIGR03086">
    <property type="entry name" value="TIGR03086 family metal-binding protein"/>
    <property type="match status" value="1"/>
</dbReference>
<protein>
    <submittedName>
        <fullName evidence="2">Uncharacterized protein (TIGR03086 family)</fullName>
    </submittedName>
</protein>
<reference evidence="2 3" key="1">
    <citation type="submission" date="2023-07" db="EMBL/GenBank/DDBJ databases">
        <title>Sequencing the genomes of 1000 actinobacteria strains.</title>
        <authorList>
            <person name="Klenk H.-P."/>
        </authorList>
    </citation>
    <scope>NUCLEOTIDE SEQUENCE [LARGE SCALE GENOMIC DNA]</scope>
    <source>
        <strain evidence="2 3">DSM 46740</strain>
    </source>
</reference>
<proteinExistence type="predicted"/>
<dbReference type="RefSeq" id="WP_307564358.1">
    <property type="nucleotide sequence ID" value="NZ_JAUSQU010000001.1"/>
</dbReference>
<keyword evidence="3" id="KW-1185">Reference proteome</keyword>
<dbReference type="InterPro" id="IPR017520">
    <property type="entry name" value="CHP03086"/>
</dbReference>
<gene>
    <name evidence="2" type="ORF">J2853_006461</name>
</gene>
<name>A0ABT9QLJ8_9ACTN</name>